<feature type="compositionally biased region" description="Low complexity" evidence="1">
    <location>
        <begin position="497"/>
        <end position="513"/>
    </location>
</feature>
<feature type="compositionally biased region" description="Basic and acidic residues" evidence="1">
    <location>
        <begin position="80"/>
        <end position="100"/>
    </location>
</feature>
<dbReference type="VEuPathDB" id="CryptoDB:Cvel_9821"/>
<feature type="region of interest" description="Disordered" evidence="1">
    <location>
        <begin position="226"/>
        <end position="246"/>
    </location>
</feature>
<feature type="compositionally biased region" description="Low complexity" evidence="1">
    <location>
        <begin position="357"/>
        <end position="367"/>
    </location>
</feature>
<protein>
    <submittedName>
        <fullName evidence="2">Uncharacterized protein</fullName>
    </submittedName>
</protein>
<feature type="compositionally biased region" description="Low complexity" evidence="1">
    <location>
        <begin position="464"/>
        <end position="473"/>
    </location>
</feature>
<feature type="compositionally biased region" description="Polar residues" evidence="1">
    <location>
        <begin position="574"/>
        <end position="585"/>
    </location>
</feature>
<feature type="compositionally biased region" description="Low complexity" evidence="1">
    <location>
        <begin position="280"/>
        <end position="291"/>
    </location>
</feature>
<feature type="compositionally biased region" description="Basic and acidic residues" evidence="1">
    <location>
        <begin position="705"/>
        <end position="721"/>
    </location>
</feature>
<reference evidence="2" key="1">
    <citation type="submission" date="2014-11" db="EMBL/GenBank/DDBJ databases">
        <authorList>
            <person name="Otto D Thomas"/>
            <person name="Naeem Raeece"/>
        </authorList>
    </citation>
    <scope>NUCLEOTIDE SEQUENCE</scope>
</reference>
<accession>A0A0G4HZW4</accession>
<feature type="compositionally biased region" description="Basic and acidic residues" evidence="1">
    <location>
        <begin position="397"/>
        <end position="411"/>
    </location>
</feature>
<dbReference type="AlphaFoldDB" id="A0A0G4HZW4"/>
<evidence type="ECO:0000256" key="1">
    <source>
        <dbReference type="SAM" id="MobiDB-lite"/>
    </source>
</evidence>
<feature type="region of interest" description="Disordered" evidence="1">
    <location>
        <begin position="609"/>
        <end position="678"/>
    </location>
</feature>
<feature type="compositionally biased region" description="Basic and acidic residues" evidence="1">
    <location>
        <begin position="163"/>
        <end position="173"/>
    </location>
</feature>
<feature type="compositionally biased region" description="Low complexity" evidence="1">
    <location>
        <begin position="438"/>
        <end position="456"/>
    </location>
</feature>
<feature type="compositionally biased region" description="Gly residues" evidence="1">
    <location>
        <begin position="474"/>
        <end position="486"/>
    </location>
</feature>
<proteinExistence type="predicted"/>
<gene>
    <name evidence="2" type="ORF">Cvel_9821</name>
</gene>
<sequence>MLGQTEGVGGSQGNALVERGLDPLGITQRSLKLAEHLSASSEEASDALLATTVPNSGGGPAVGRRLSTQQSSVAAPASTSERDVEGDRETAGGRIEDVNHQETAGGVGGLSLPPGEVLEAPALSTVRRATSSASSSVSVRGREGGRVQGQTHFRGDVQAQQGRSERAEPESLHPRVSPLQSVHGWREGLSSGMRANTALLSAADGMKLRRLHEKTQEDLKACQRKLADSGRENERLKRELQDAKQTERRLKAQVRRLEVEVETLHARQRTGRTAFAPQGSRTPSRSRSLSPQGGGGRGGGAERGRGRGGSHMAAGTRERPPWGGTGRSGLPPTPPFPPRSVSRGSSRARTPSPVPIRPSSSPWTPGSSGLGGRKASPSGNIPRNPRGMADPRGMAAQRRDTPPPRVQERRASPSWGRAPPGSPTYLRGTSTSKARQVSPGSIRSSSSMGGRRSPTRLPSPPPWAAASGPAAFGSRGGSGHVAGVGRKGATSPSARLSPPSRGGMSSGSSRAANGGRGRGPVGRFGGGNAGVGGVEREPRGSPSFSRGEASRLGPSGATAVHVDAEFARAGVPPTSMQDTSTTTIFTRKPHVPQPTTAMTLSPEAAAAAARLRQRGATGVDGGRSAGESPKAETPGVSVSGHAVSALPEDAGRPRPIVGEGVRVWGSGKGDVGGGGRLSSAAVEADRGLRALLGGALEPSRVGGGGKEEAGESGDGLRKQTRPETLLGGERVGGLGAASVPQSCGLSVRKKAEEFGVKEKEKEGKKEVMSLPDIDARLSALQAFLRNARSTS</sequence>
<evidence type="ECO:0000313" key="2">
    <source>
        <dbReference type="EMBL" id="CEM50129.1"/>
    </source>
</evidence>
<feature type="region of interest" description="Disordered" evidence="1">
    <location>
        <begin position="264"/>
        <end position="597"/>
    </location>
</feature>
<organism evidence="2">
    <name type="scientific">Chromera velia CCMP2878</name>
    <dbReference type="NCBI Taxonomy" id="1169474"/>
    <lineage>
        <taxon>Eukaryota</taxon>
        <taxon>Sar</taxon>
        <taxon>Alveolata</taxon>
        <taxon>Colpodellida</taxon>
        <taxon>Chromeraceae</taxon>
        <taxon>Chromera</taxon>
    </lineage>
</organism>
<feature type="compositionally biased region" description="Gly residues" evidence="1">
    <location>
        <begin position="514"/>
        <end position="533"/>
    </location>
</feature>
<feature type="compositionally biased region" description="Polar residues" evidence="1">
    <location>
        <begin position="66"/>
        <end position="79"/>
    </location>
</feature>
<feature type="region of interest" description="Disordered" evidence="1">
    <location>
        <begin position="695"/>
        <end position="740"/>
    </location>
</feature>
<dbReference type="EMBL" id="CDMZ01004560">
    <property type="protein sequence ID" value="CEM50129.1"/>
    <property type="molecule type" value="Genomic_DNA"/>
</dbReference>
<name>A0A0G4HZW4_9ALVE</name>
<feature type="compositionally biased region" description="Gly residues" evidence="1">
    <location>
        <begin position="666"/>
        <end position="676"/>
    </location>
</feature>
<feature type="region of interest" description="Disordered" evidence="1">
    <location>
        <begin position="50"/>
        <end position="179"/>
    </location>
</feature>
<feature type="compositionally biased region" description="Low complexity" evidence="1">
    <location>
        <begin position="124"/>
        <end position="139"/>
    </location>
</feature>